<feature type="transmembrane region" description="Helical" evidence="11">
    <location>
        <begin position="177"/>
        <end position="195"/>
    </location>
</feature>
<dbReference type="GO" id="GO:0015774">
    <property type="term" value="P:polysaccharide transport"/>
    <property type="evidence" value="ECO:0007669"/>
    <property type="project" value="UniProtKB-KW"/>
</dbReference>
<keyword evidence="8 11" id="KW-1133">Transmembrane helix</keyword>
<dbReference type="PROSITE" id="PS51012">
    <property type="entry name" value="ABC_TM2"/>
    <property type="match status" value="1"/>
</dbReference>
<accession>A0A561XRW3</accession>
<evidence type="ECO:0000313" key="13">
    <source>
        <dbReference type="EMBL" id="TWG38864.1"/>
    </source>
</evidence>
<keyword evidence="6 11" id="KW-0812">Transmembrane</keyword>
<dbReference type="PANTHER" id="PTHR30413">
    <property type="entry name" value="INNER MEMBRANE TRANSPORT PERMEASE"/>
    <property type="match status" value="1"/>
</dbReference>
<feature type="transmembrane region" description="Helical" evidence="11">
    <location>
        <begin position="141"/>
        <end position="165"/>
    </location>
</feature>
<evidence type="ECO:0000259" key="12">
    <source>
        <dbReference type="PROSITE" id="PS51012"/>
    </source>
</evidence>
<dbReference type="InterPro" id="IPR000412">
    <property type="entry name" value="ABC_2_transport"/>
</dbReference>
<keyword evidence="3 11" id="KW-0813">Transport</keyword>
<gene>
    <name evidence="13" type="ORF">ATF69_0730</name>
</gene>
<comment type="subcellular location">
    <subcellularLocation>
        <location evidence="11">Cell inner membrane</location>
        <topology evidence="11">Multi-pass membrane protein</topology>
    </subcellularLocation>
    <subcellularLocation>
        <location evidence="1">Cell membrane</location>
        <topology evidence="1">Multi-pass membrane protein</topology>
    </subcellularLocation>
</comment>
<dbReference type="EMBL" id="VJWE01000011">
    <property type="protein sequence ID" value="TWG38864.1"/>
    <property type="molecule type" value="Genomic_DNA"/>
</dbReference>
<comment type="caution">
    <text evidence="13">The sequence shown here is derived from an EMBL/GenBank/DDBJ whole genome shotgun (WGS) entry which is preliminary data.</text>
</comment>
<dbReference type="AlphaFoldDB" id="A0A561XRW3"/>
<evidence type="ECO:0000256" key="6">
    <source>
        <dbReference type="ARBA" id="ARBA00022692"/>
    </source>
</evidence>
<evidence type="ECO:0000256" key="1">
    <source>
        <dbReference type="ARBA" id="ARBA00004651"/>
    </source>
</evidence>
<comment type="similarity">
    <text evidence="2 11">Belongs to the ABC-2 integral membrane protein family.</text>
</comment>
<feature type="domain" description="ABC transmembrane type-2" evidence="12">
    <location>
        <begin position="29"/>
        <end position="254"/>
    </location>
</feature>
<keyword evidence="7" id="KW-0972">Capsule biogenesis/degradation</keyword>
<evidence type="ECO:0000256" key="4">
    <source>
        <dbReference type="ARBA" id="ARBA00022475"/>
    </source>
</evidence>
<sequence length="262" mass="29432">MLKALWGYRGFVWSSVMREFHGKYRESLLGAFWSVANPLAMIIIYTVVFGQLMRPSLAGHEQTPFAFSIYLCAGVLTWGLFSEMLGRLNGVFLEHGNLIKKSNFPRICLPAIVAVSALVNFGIVFALYLAFLALIGHWPGWALLAVMPLLALQVLFTLGLGIFLGTLNVFFRDIGQLMGIVVQFWFWLTPIVYVFDSLPTAARAVLRFNPMQPLMVSYQTLFLNQRMPDFASLIPLALLSMLFLLLGGRFFLSHVGELVDEL</sequence>
<feature type="transmembrane region" description="Helical" evidence="11">
    <location>
        <begin position="28"/>
        <end position="53"/>
    </location>
</feature>
<evidence type="ECO:0000256" key="9">
    <source>
        <dbReference type="ARBA" id="ARBA00023047"/>
    </source>
</evidence>
<dbReference type="InterPro" id="IPR013525">
    <property type="entry name" value="ABC2_TM"/>
</dbReference>
<dbReference type="Proteomes" id="UP000321485">
    <property type="component" value="Unassembled WGS sequence"/>
</dbReference>
<organism evidence="13 14">
    <name type="scientific">Acidovorax delafieldii</name>
    <name type="common">Pseudomonas delafieldii</name>
    <dbReference type="NCBI Taxonomy" id="47920"/>
    <lineage>
        <taxon>Bacteria</taxon>
        <taxon>Pseudomonadati</taxon>
        <taxon>Pseudomonadota</taxon>
        <taxon>Betaproteobacteria</taxon>
        <taxon>Burkholderiales</taxon>
        <taxon>Comamonadaceae</taxon>
        <taxon>Acidovorax</taxon>
    </lineage>
</organism>
<evidence type="ECO:0000256" key="5">
    <source>
        <dbReference type="ARBA" id="ARBA00022597"/>
    </source>
</evidence>
<keyword evidence="4 11" id="KW-1003">Cell membrane</keyword>
<dbReference type="RefSeq" id="WP_233584297.1">
    <property type="nucleotide sequence ID" value="NZ_VJWE01000011.1"/>
</dbReference>
<name>A0A561XRW3_ACIDE</name>
<dbReference type="GeneID" id="51109803"/>
<dbReference type="InterPro" id="IPR047817">
    <property type="entry name" value="ABC2_TM_bact-type"/>
</dbReference>
<feature type="transmembrane region" description="Helical" evidence="11">
    <location>
        <begin position="65"/>
        <end position="86"/>
    </location>
</feature>
<keyword evidence="5" id="KW-0762">Sugar transport</keyword>
<feature type="transmembrane region" description="Helical" evidence="11">
    <location>
        <begin position="230"/>
        <end position="252"/>
    </location>
</feature>
<evidence type="ECO:0000256" key="11">
    <source>
        <dbReference type="RuleBase" id="RU361157"/>
    </source>
</evidence>
<keyword evidence="10 11" id="KW-0472">Membrane</keyword>
<evidence type="ECO:0000256" key="8">
    <source>
        <dbReference type="ARBA" id="ARBA00022989"/>
    </source>
</evidence>
<evidence type="ECO:0000313" key="14">
    <source>
        <dbReference type="Proteomes" id="UP000321485"/>
    </source>
</evidence>
<dbReference type="GO" id="GO:0140359">
    <property type="term" value="F:ABC-type transporter activity"/>
    <property type="evidence" value="ECO:0007669"/>
    <property type="project" value="InterPro"/>
</dbReference>
<evidence type="ECO:0000256" key="7">
    <source>
        <dbReference type="ARBA" id="ARBA00022903"/>
    </source>
</evidence>
<keyword evidence="9" id="KW-0625">Polysaccharide transport</keyword>
<reference evidence="13 14" key="1">
    <citation type="journal article" date="2015" name="Stand. Genomic Sci.">
        <title>Genomic Encyclopedia of Bacterial and Archaeal Type Strains, Phase III: the genomes of soil and plant-associated and newly described type strains.</title>
        <authorList>
            <person name="Whitman W.B."/>
            <person name="Woyke T."/>
            <person name="Klenk H.P."/>
            <person name="Zhou Y."/>
            <person name="Lilburn T.G."/>
            <person name="Beck B.J."/>
            <person name="De Vos P."/>
            <person name="Vandamme P."/>
            <person name="Eisen J.A."/>
            <person name="Garrity G."/>
            <person name="Hugenholtz P."/>
            <person name="Kyrpides N.C."/>
        </authorList>
    </citation>
    <scope>NUCLEOTIDE SEQUENCE [LARGE SCALE GENOMIC DNA]</scope>
    <source>
        <strain evidence="13 14">DSM 64</strain>
    </source>
</reference>
<dbReference type="Pfam" id="PF01061">
    <property type="entry name" value="ABC2_membrane"/>
    <property type="match status" value="1"/>
</dbReference>
<dbReference type="PRINTS" id="PR00164">
    <property type="entry name" value="ABC2TRNSPORT"/>
</dbReference>
<dbReference type="PANTHER" id="PTHR30413:SF10">
    <property type="entry name" value="CAPSULE POLYSACCHARIDE EXPORT INNER-MEMBRANE PROTEIN CTRC"/>
    <property type="match status" value="1"/>
</dbReference>
<evidence type="ECO:0000256" key="3">
    <source>
        <dbReference type="ARBA" id="ARBA00022448"/>
    </source>
</evidence>
<evidence type="ECO:0000256" key="2">
    <source>
        <dbReference type="ARBA" id="ARBA00007783"/>
    </source>
</evidence>
<proteinExistence type="inferred from homology"/>
<dbReference type="GO" id="GO:0015920">
    <property type="term" value="P:lipopolysaccharide transport"/>
    <property type="evidence" value="ECO:0007669"/>
    <property type="project" value="TreeGrafter"/>
</dbReference>
<protein>
    <recommendedName>
        <fullName evidence="11">Transport permease protein</fullName>
    </recommendedName>
</protein>
<dbReference type="GO" id="GO:0043190">
    <property type="term" value="C:ATP-binding cassette (ABC) transporter complex"/>
    <property type="evidence" value="ECO:0007669"/>
    <property type="project" value="InterPro"/>
</dbReference>
<evidence type="ECO:0000256" key="10">
    <source>
        <dbReference type="ARBA" id="ARBA00023136"/>
    </source>
</evidence>
<feature type="transmembrane region" description="Helical" evidence="11">
    <location>
        <begin position="107"/>
        <end position="135"/>
    </location>
</feature>